<protein>
    <submittedName>
        <fullName evidence="2">Treble-clef zinc-finger protein</fullName>
    </submittedName>
</protein>
<evidence type="ECO:0000313" key="3">
    <source>
        <dbReference type="Proteomes" id="UP000266906"/>
    </source>
</evidence>
<proteinExistence type="predicted"/>
<organism evidence="2 3">
    <name type="scientific">Kitasatospora cineracea</name>
    <dbReference type="NCBI Taxonomy" id="88074"/>
    <lineage>
        <taxon>Bacteria</taxon>
        <taxon>Bacillati</taxon>
        <taxon>Actinomycetota</taxon>
        <taxon>Actinomycetes</taxon>
        <taxon>Kitasatosporales</taxon>
        <taxon>Streptomycetaceae</taxon>
        <taxon>Kitasatospora</taxon>
    </lineage>
</organism>
<gene>
    <name evidence="2" type="ORF">EDD38_3478</name>
</gene>
<accession>A0A3N4RVP2</accession>
<reference evidence="2 3" key="1">
    <citation type="submission" date="2018-11" db="EMBL/GenBank/DDBJ databases">
        <title>Sequencing the genomes of 1000 actinobacteria strains.</title>
        <authorList>
            <person name="Klenk H.-P."/>
        </authorList>
    </citation>
    <scope>NUCLEOTIDE SEQUENCE [LARGE SCALE GENOMIC DNA]</scope>
    <source>
        <strain evidence="2 3">DSM 44781</strain>
    </source>
</reference>
<evidence type="ECO:0000259" key="1">
    <source>
        <dbReference type="Pfam" id="PF16571"/>
    </source>
</evidence>
<dbReference type="AlphaFoldDB" id="A0A3N4RVP2"/>
<keyword evidence="2" id="KW-0862">Zinc</keyword>
<dbReference type="Pfam" id="PF16571">
    <property type="entry name" value="FBP_C"/>
    <property type="match status" value="1"/>
</dbReference>
<dbReference type="Proteomes" id="UP000266906">
    <property type="component" value="Unassembled WGS sequence"/>
</dbReference>
<dbReference type="InterPro" id="IPR032330">
    <property type="entry name" value="EF-G-binding_C"/>
</dbReference>
<keyword evidence="3" id="KW-1185">Reference proteome</keyword>
<name>A0A3N4RVP2_9ACTN</name>
<feature type="domain" description="Elongation factor G-binding protein C-terminal treble-clef zinc-finger" evidence="1">
    <location>
        <begin position="9"/>
        <end position="165"/>
    </location>
</feature>
<dbReference type="RefSeq" id="WP_123818721.1">
    <property type="nucleotide sequence ID" value="NZ_JBEYIY010000017.1"/>
</dbReference>
<dbReference type="EMBL" id="RKQG01000001">
    <property type="protein sequence ID" value="RPE35131.1"/>
    <property type="molecule type" value="Genomic_DNA"/>
</dbReference>
<dbReference type="GO" id="GO:0008270">
    <property type="term" value="F:zinc ion binding"/>
    <property type="evidence" value="ECO:0007669"/>
    <property type="project" value="UniProtKB-KW"/>
</dbReference>
<sequence>MQALTEPAIRASFVNCTKGEAGRLALPRGLAELPWEELDFLGWRDPGAPDRGYLVAEHEGRPVGVALRRAQRAGAGARQGAMCSICLTVHAASGVALLTARKAGRAPGGEYASAGEYFCGDLACSLYVRGLRRASAGGVRMRESLSTEEKVARTRGNLAAFLERVLRP</sequence>
<keyword evidence="2" id="KW-0863">Zinc-finger</keyword>
<comment type="caution">
    <text evidence="2">The sequence shown here is derived from an EMBL/GenBank/DDBJ whole genome shotgun (WGS) entry which is preliminary data.</text>
</comment>
<evidence type="ECO:0000313" key="2">
    <source>
        <dbReference type="EMBL" id="RPE35131.1"/>
    </source>
</evidence>
<keyword evidence="2" id="KW-0479">Metal-binding</keyword>